<dbReference type="InterPro" id="IPR019821">
    <property type="entry name" value="Kinesin_motor_CS"/>
</dbReference>
<dbReference type="InterPro" id="IPR000253">
    <property type="entry name" value="FHA_dom"/>
</dbReference>
<dbReference type="EMBL" id="PZQS01000002">
    <property type="protein sequence ID" value="PVD36027.1"/>
    <property type="molecule type" value="Genomic_DNA"/>
</dbReference>
<comment type="caution">
    <text evidence="15">The sequence shown here is derived from an EMBL/GenBank/DDBJ whole genome shotgun (WGS) entry which is preliminary data.</text>
</comment>
<evidence type="ECO:0000256" key="1">
    <source>
        <dbReference type="ARBA" id="ARBA00004318"/>
    </source>
</evidence>
<dbReference type="InterPro" id="IPR001752">
    <property type="entry name" value="Kinesin_motor_dom"/>
</dbReference>
<comment type="similarity">
    <text evidence="10 11">Belongs to the TRAFAC class myosin-kinesin ATPase superfamily. Kinesin family.</text>
</comment>
<keyword evidence="7" id="KW-0472">Membrane</keyword>
<evidence type="ECO:0000256" key="4">
    <source>
        <dbReference type="ARBA" id="ARBA00022840"/>
    </source>
</evidence>
<dbReference type="GO" id="GO:0005524">
    <property type="term" value="F:ATP binding"/>
    <property type="evidence" value="ECO:0007669"/>
    <property type="project" value="UniProtKB-UniRule"/>
</dbReference>
<keyword evidence="8 10" id="KW-0505">Motor protein</keyword>
<keyword evidence="2" id="KW-0813">Transport</keyword>
<dbReference type="GO" id="GO:0007018">
    <property type="term" value="P:microtubule-based movement"/>
    <property type="evidence" value="ECO:0007669"/>
    <property type="project" value="InterPro"/>
</dbReference>
<dbReference type="SUPFAM" id="SSF49879">
    <property type="entry name" value="SMAD/FHA domain"/>
    <property type="match status" value="1"/>
</dbReference>
<dbReference type="SUPFAM" id="SSF52540">
    <property type="entry name" value="P-loop containing nucleoside triphosphate hydrolases"/>
    <property type="match status" value="1"/>
</dbReference>
<dbReference type="FunFam" id="3.40.850.10:FF:000063">
    <property type="entry name" value="Kinesin-like protein"/>
    <property type="match status" value="1"/>
</dbReference>
<feature type="region of interest" description="Disordered" evidence="13">
    <location>
        <begin position="898"/>
        <end position="929"/>
    </location>
</feature>
<keyword evidence="16" id="KW-1185">Reference proteome</keyword>
<keyword evidence="6" id="KW-0496">Mitochondrion</keyword>
<keyword evidence="5 12" id="KW-0175">Coiled coil</keyword>
<dbReference type="Pfam" id="PF00498">
    <property type="entry name" value="FHA"/>
    <property type="match status" value="1"/>
</dbReference>
<dbReference type="Proteomes" id="UP000245119">
    <property type="component" value="Linkage Group LG2"/>
</dbReference>
<evidence type="ECO:0000256" key="7">
    <source>
        <dbReference type="ARBA" id="ARBA00023136"/>
    </source>
</evidence>
<dbReference type="Pfam" id="PF00225">
    <property type="entry name" value="Kinesin"/>
    <property type="match status" value="1"/>
</dbReference>
<accession>A0A2T7PRM5</accession>
<keyword evidence="3 10" id="KW-0547">Nucleotide-binding</keyword>
<evidence type="ECO:0000256" key="10">
    <source>
        <dbReference type="PROSITE-ProRule" id="PRU00283"/>
    </source>
</evidence>
<comment type="function">
    <text evidence="9">Microtubule-dependent motor protein required for mitochondrion morphology and transport of mitochondria in neuronal cells.</text>
</comment>
<evidence type="ECO:0000256" key="9">
    <source>
        <dbReference type="ARBA" id="ARBA00054688"/>
    </source>
</evidence>
<dbReference type="FunFam" id="2.60.200.20:FF:000034">
    <property type="entry name" value="kinesin-like protein KIF28P"/>
    <property type="match status" value="1"/>
</dbReference>
<dbReference type="PROSITE" id="PS00411">
    <property type="entry name" value="KINESIN_MOTOR_1"/>
    <property type="match status" value="1"/>
</dbReference>
<dbReference type="InterPro" id="IPR036961">
    <property type="entry name" value="Kinesin_motor_dom_sf"/>
</dbReference>
<evidence type="ECO:0000313" key="16">
    <source>
        <dbReference type="Proteomes" id="UP000245119"/>
    </source>
</evidence>
<reference evidence="15 16" key="1">
    <citation type="submission" date="2018-04" db="EMBL/GenBank/DDBJ databases">
        <title>The genome of golden apple snail Pomacea canaliculata provides insight into stress tolerance and invasive adaptation.</title>
        <authorList>
            <person name="Liu C."/>
            <person name="Liu B."/>
            <person name="Ren Y."/>
            <person name="Zhang Y."/>
            <person name="Wang H."/>
            <person name="Li S."/>
            <person name="Jiang F."/>
            <person name="Yin L."/>
            <person name="Zhang G."/>
            <person name="Qian W."/>
            <person name="Fan W."/>
        </authorList>
    </citation>
    <scope>NUCLEOTIDE SEQUENCE [LARGE SCALE GENOMIC DNA]</scope>
    <source>
        <strain evidence="15">SZHN2017</strain>
        <tissue evidence="15">Muscle</tissue>
    </source>
</reference>
<dbReference type="GO" id="GO:0031966">
    <property type="term" value="C:mitochondrial membrane"/>
    <property type="evidence" value="ECO:0007669"/>
    <property type="project" value="UniProtKB-SubCell"/>
</dbReference>
<evidence type="ECO:0000256" key="6">
    <source>
        <dbReference type="ARBA" id="ARBA00023128"/>
    </source>
</evidence>
<evidence type="ECO:0000256" key="12">
    <source>
        <dbReference type="SAM" id="Coils"/>
    </source>
</evidence>
<gene>
    <name evidence="15" type="ORF">C0Q70_02997</name>
</gene>
<dbReference type="PANTHER" id="PTHR47117">
    <property type="entry name" value="STAR-RELATED LIPID TRANSFER PROTEIN 9"/>
    <property type="match status" value="1"/>
</dbReference>
<feature type="compositionally biased region" description="Basic residues" evidence="13">
    <location>
        <begin position="914"/>
        <end position="929"/>
    </location>
</feature>
<evidence type="ECO:0000256" key="13">
    <source>
        <dbReference type="SAM" id="MobiDB-lite"/>
    </source>
</evidence>
<dbReference type="PRINTS" id="PR00380">
    <property type="entry name" value="KINESINHEAVY"/>
</dbReference>
<keyword evidence="11" id="KW-0493">Microtubule</keyword>
<dbReference type="SMART" id="SM00129">
    <property type="entry name" value="KISc"/>
    <property type="match status" value="1"/>
</dbReference>
<evidence type="ECO:0000256" key="5">
    <source>
        <dbReference type="ARBA" id="ARBA00023054"/>
    </source>
</evidence>
<sequence length="994" mass="111693">MTGSTTSITDPNNPSDVRKFTFDYSYWSHDGCKADGSGYFAADSSHPNGKKYSDQKRVYNDLGAGILTNAWNGYNSTLFAYGQTGSGKSWSIVGYGVNKGVVPLFCEAIFKGIDEKKKSGDKTEFEVSFSMLEIYNEQVRDLLDAKGGSVKGGLKIRQHPKSGFYAEGLMVVPVVSYQDIEKRMEEGTTNRTVAATNMNATSSRAHTIVGITFVQKFKNAAGEETTKTAVINLVDLAGSERAESTGATGDRLKEGAAINQSLSCLGNCISALAENSAGKNVKVPFRDSSLTKLLKNALGGNSKTIMVAALSPADINYEETLSTLRYADRAKQIKTKASVNEDPTEKLIRDLQEENEKLKAMLGGQTKMEVMKGDADDLDEAELAKLKSELEDEYKSRVEKNQKQMEEMQKTFEERLKEAQLSGGTSPTSQISEKRKTTPHMYNLNMDQMLCGHIVHFFEAPETTIGNGREESTELVLKGPGIAGRHAEVRKEGSGFTLEPLEQNTRLTLNGKAVVAKTPLKHNDRIVFGTTQYFVFCNPKERDASKTPYPEVTFEMAQQEIAKRSGFDTSLENKSRDESLLQEDIVELMPAVEQANSISEELDKKMKFEMMIVSPEARGELKGRTEVMVRVINLETKHEWVWSRQKFLNRKYIMQEMFQNFQEKESWDLPPEKDPFLDDIEEEHHIGSAKLWLKPLSYMIETKEQLEIANFSGQEVGLLNVEAIPCDSKGKEFTDSDDKFIEDPEALRGQSISFVVKIVSARGLPNRFTDMYAKFKALDYLRDGAIMIQIWGRQKPIKAKKTVNTRLANLAAARTKGETPAANTNVKMFDAVKIKLIMETTVLKKRQEKLETKLRHLKQMLEVAEEHKKRKISTKLIKDIYNASTEDAAQKCIKMIPMEKDDEDSSSSEDETKKPKKDKKASPKIKRKSSKSSYFKYPIQYKSAHVAGREQLKCTNLCVARLHRTSKEQVRGANFTKFQYVDMKTVPQPIEPYI</sequence>
<evidence type="ECO:0000256" key="11">
    <source>
        <dbReference type="RuleBase" id="RU000394"/>
    </source>
</evidence>
<comment type="subcellular location">
    <subcellularLocation>
        <location evidence="1">Mitochondrion membrane</location>
        <topology evidence="1">Peripheral membrane protein</topology>
    </subcellularLocation>
</comment>
<dbReference type="Gene3D" id="2.60.200.20">
    <property type="match status" value="1"/>
</dbReference>
<dbReference type="Gene3D" id="3.40.850.10">
    <property type="entry name" value="Kinesin motor domain"/>
    <property type="match status" value="1"/>
</dbReference>
<keyword evidence="4 10" id="KW-0067">ATP-binding</keyword>
<dbReference type="GO" id="GO:0005874">
    <property type="term" value="C:microtubule"/>
    <property type="evidence" value="ECO:0007669"/>
    <property type="project" value="UniProtKB-KW"/>
</dbReference>
<dbReference type="GO" id="GO:0003777">
    <property type="term" value="F:microtubule motor activity"/>
    <property type="evidence" value="ECO:0007669"/>
    <property type="project" value="InterPro"/>
</dbReference>
<dbReference type="InterPro" id="IPR008984">
    <property type="entry name" value="SMAD_FHA_dom_sf"/>
</dbReference>
<evidence type="ECO:0000259" key="14">
    <source>
        <dbReference type="PROSITE" id="PS50067"/>
    </source>
</evidence>
<feature type="compositionally biased region" description="Acidic residues" evidence="13">
    <location>
        <begin position="900"/>
        <end position="909"/>
    </location>
</feature>
<dbReference type="OrthoDB" id="3176171at2759"/>
<evidence type="ECO:0000256" key="3">
    <source>
        <dbReference type="ARBA" id="ARBA00022741"/>
    </source>
</evidence>
<feature type="coiled-coil region" evidence="12">
    <location>
        <begin position="348"/>
        <end position="422"/>
    </location>
</feature>
<feature type="domain" description="Kinesin motor" evidence="14">
    <location>
        <begin position="1"/>
        <end position="333"/>
    </location>
</feature>
<organism evidence="15 16">
    <name type="scientific">Pomacea canaliculata</name>
    <name type="common">Golden apple snail</name>
    <dbReference type="NCBI Taxonomy" id="400727"/>
    <lineage>
        <taxon>Eukaryota</taxon>
        <taxon>Metazoa</taxon>
        <taxon>Spiralia</taxon>
        <taxon>Lophotrochozoa</taxon>
        <taxon>Mollusca</taxon>
        <taxon>Gastropoda</taxon>
        <taxon>Caenogastropoda</taxon>
        <taxon>Architaenioglossa</taxon>
        <taxon>Ampullarioidea</taxon>
        <taxon>Ampullariidae</taxon>
        <taxon>Pomacea</taxon>
    </lineage>
</organism>
<evidence type="ECO:0000256" key="2">
    <source>
        <dbReference type="ARBA" id="ARBA00022448"/>
    </source>
</evidence>
<evidence type="ECO:0000313" key="15">
    <source>
        <dbReference type="EMBL" id="PVD36027.1"/>
    </source>
</evidence>
<proteinExistence type="inferred from homology"/>
<protein>
    <recommendedName>
        <fullName evidence="11">Kinesin-like protein</fullName>
    </recommendedName>
</protein>
<name>A0A2T7PRM5_POMCA</name>
<feature type="binding site" evidence="10">
    <location>
        <begin position="82"/>
        <end position="89"/>
    </location>
    <ligand>
        <name>ATP</name>
        <dbReference type="ChEBI" id="CHEBI:30616"/>
    </ligand>
</feature>
<dbReference type="InterPro" id="IPR027417">
    <property type="entry name" value="P-loop_NTPase"/>
</dbReference>
<dbReference type="PROSITE" id="PS50067">
    <property type="entry name" value="KINESIN_MOTOR_2"/>
    <property type="match status" value="1"/>
</dbReference>
<dbReference type="AlphaFoldDB" id="A0A2T7PRM5"/>
<evidence type="ECO:0000256" key="8">
    <source>
        <dbReference type="ARBA" id="ARBA00023175"/>
    </source>
</evidence>
<dbReference type="GO" id="GO:0008017">
    <property type="term" value="F:microtubule binding"/>
    <property type="evidence" value="ECO:0007669"/>
    <property type="project" value="InterPro"/>
</dbReference>
<dbReference type="STRING" id="400727.A0A2T7PRM5"/>